<keyword evidence="2" id="KW-1185">Reference proteome</keyword>
<dbReference type="Gene3D" id="1.10.10.10">
    <property type="entry name" value="Winged helix-like DNA-binding domain superfamily/Winged helix DNA-binding domain"/>
    <property type="match status" value="2"/>
</dbReference>
<evidence type="ECO:0000313" key="2">
    <source>
        <dbReference type="Proteomes" id="UP000244248"/>
    </source>
</evidence>
<accession>A0A2T5MFB0</accession>
<dbReference type="RefSeq" id="WP_107939804.1">
    <property type="nucleotide sequence ID" value="NZ_QANS01000003.1"/>
</dbReference>
<dbReference type="EMBL" id="QANS01000003">
    <property type="protein sequence ID" value="PTU31262.1"/>
    <property type="molecule type" value="Genomic_DNA"/>
</dbReference>
<dbReference type="PANTHER" id="PTHR38768:SF1">
    <property type="entry name" value="UPF0502 PROTEIN YCEH"/>
    <property type="match status" value="1"/>
</dbReference>
<protein>
    <submittedName>
        <fullName evidence="1">DUF480 domain-containing protein</fullName>
    </submittedName>
</protein>
<dbReference type="PANTHER" id="PTHR38768">
    <property type="entry name" value="UPF0502 PROTEIN YCEH"/>
    <property type="match status" value="1"/>
</dbReference>
<dbReference type="AlphaFoldDB" id="A0A2T5MFB0"/>
<dbReference type="InterPro" id="IPR007432">
    <property type="entry name" value="DUF480"/>
</dbReference>
<comment type="caution">
    <text evidence="1">The sequence shown here is derived from an EMBL/GenBank/DDBJ whole genome shotgun (WGS) entry which is preliminary data.</text>
</comment>
<dbReference type="Proteomes" id="UP000244248">
    <property type="component" value="Unassembled WGS sequence"/>
</dbReference>
<proteinExistence type="predicted"/>
<sequence>MTPQLSPNEARVIAAMVEKSIATPQYYPMTVNAIMLACNQKSSRSPVMNLSEGDVGAALNALEQNKLVARDDFGGRVAKWRHHFHNQLLLKPPVMAVLATLILRGPQTLSELRANAVVLGGPADADGANQALQDLADRAQPMATLLPRAVGQSSLRYAHTLSGEVATPFSPEQTSPAATVATTASGEKISLADLYERIRVLEAKVAELEQRQTPVE</sequence>
<dbReference type="OrthoDB" id="9784785at2"/>
<organism evidence="1 2">
    <name type="scientific">Stenotrophobium rhamnosiphilum</name>
    <dbReference type="NCBI Taxonomy" id="2029166"/>
    <lineage>
        <taxon>Bacteria</taxon>
        <taxon>Pseudomonadati</taxon>
        <taxon>Pseudomonadota</taxon>
        <taxon>Gammaproteobacteria</taxon>
        <taxon>Nevskiales</taxon>
        <taxon>Nevskiaceae</taxon>
        <taxon>Stenotrophobium</taxon>
    </lineage>
</organism>
<dbReference type="InterPro" id="IPR036388">
    <property type="entry name" value="WH-like_DNA-bd_sf"/>
</dbReference>
<dbReference type="InterPro" id="IPR036390">
    <property type="entry name" value="WH_DNA-bd_sf"/>
</dbReference>
<dbReference type="Pfam" id="PF04337">
    <property type="entry name" value="DUF480"/>
    <property type="match status" value="1"/>
</dbReference>
<gene>
    <name evidence="1" type="ORF">CJD38_07880</name>
</gene>
<evidence type="ECO:0000313" key="1">
    <source>
        <dbReference type="EMBL" id="PTU31262.1"/>
    </source>
</evidence>
<name>A0A2T5MFB0_9GAMM</name>
<reference evidence="1 2" key="1">
    <citation type="submission" date="2018-04" db="EMBL/GenBank/DDBJ databases">
        <title>Novel species isolated from glacier.</title>
        <authorList>
            <person name="Liu Q."/>
            <person name="Xin Y.-H."/>
        </authorList>
    </citation>
    <scope>NUCLEOTIDE SEQUENCE [LARGE SCALE GENOMIC DNA]</scope>
    <source>
        <strain evidence="1 2">GT1R17</strain>
    </source>
</reference>
<dbReference type="SUPFAM" id="SSF46785">
    <property type="entry name" value="Winged helix' DNA-binding domain"/>
    <property type="match status" value="2"/>
</dbReference>